<dbReference type="GeneID" id="20241579"/>
<feature type="region of interest" description="Disordered" evidence="2">
    <location>
        <begin position="1"/>
        <end position="23"/>
    </location>
</feature>
<reference evidence="3 4" key="1">
    <citation type="journal article" date="2013" name="Nature">
        <title>Insights into bilaterian evolution from three spiralian genomes.</title>
        <authorList>
            <person name="Simakov O."/>
            <person name="Marletaz F."/>
            <person name="Cho S.J."/>
            <person name="Edsinger-Gonzales E."/>
            <person name="Havlak P."/>
            <person name="Hellsten U."/>
            <person name="Kuo D.H."/>
            <person name="Larsson T."/>
            <person name="Lv J."/>
            <person name="Arendt D."/>
            <person name="Savage R."/>
            <person name="Osoegawa K."/>
            <person name="de Jong P."/>
            <person name="Grimwood J."/>
            <person name="Chapman J.A."/>
            <person name="Shapiro H."/>
            <person name="Aerts A."/>
            <person name="Otillar R.P."/>
            <person name="Terry A.Y."/>
            <person name="Boore J.L."/>
            <person name="Grigoriev I.V."/>
            <person name="Lindberg D.R."/>
            <person name="Seaver E.C."/>
            <person name="Weisblat D.A."/>
            <person name="Putnam N.H."/>
            <person name="Rokhsar D.S."/>
        </authorList>
    </citation>
    <scope>NUCLEOTIDE SEQUENCE [LARGE SCALE GENOMIC DNA]</scope>
</reference>
<proteinExistence type="predicted"/>
<evidence type="ECO:0000256" key="1">
    <source>
        <dbReference type="SAM" id="Coils"/>
    </source>
</evidence>
<feature type="compositionally biased region" description="Polar residues" evidence="2">
    <location>
        <begin position="854"/>
        <end position="865"/>
    </location>
</feature>
<dbReference type="RefSeq" id="XP_009044977.1">
    <property type="nucleotide sequence ID" value="XM_009046729.1"/>
</dbReference>
<evidence type="ECO:0000313" key="4">
    <source>
        <dbReference type="Proteomes" id="UP000030746"/>
    </source>
</evidence>
<feature type="compositionally biased region" description="Basic and acidic residues" evidence="2">
    <location>
        <begin position="609"/>
        <end position="624"/>
    </location>
</feature>
<sequence>MDLNQQELELNQPVQTRDRSSRCHSRLADALVFAAYNPERPESSPERLTESSYEAGVSSEQPPLRAASVNMSSRSDTEQAASAESLTEIADSDHPPRRTASDIETVAMPDYKTSVSRTYSETDKAHLPANRLDIISGIGSALASPEPSLFTMAYRIKDSPSPFKASPLPPIKGSQLEQELKFNYFEFGLETSDAELDKKKHKKFDYFEIGLESEPEMESNQQVHELTMQEHQIDNNKNKKAFDYFEIDMGTSHVEPKTSDKKKNKKFVRFEIDMETSHVEHKSWETDTNLYEDLQRQDRDRVEDQLNNLDVNEKNDLKSRPVVAEEKTLNYESVQMEKNQLAETDYKNTEDMETSHVVHKSWEKENNLYEDVQIYDRDIVEDQLKNLDVNEENDLKPRPAVAEEKTLNPESVQIETNQLAETDHKEDVTQTLTKVIEKLDDLLSMSKSNIQVHPPRYPKPPNVSKGQIIVRGTKASRLRQDKLRVQNEVSDVTQDVLPAVATADKTPEQRTLVKSSLPRSRTSPPPTTKKKPVPPPALAVRETKATKLRRLKKMEEERETKEQNQEEKLKDMAFDQSLIELLHRKRTPTPTFKPAPPKPYKKPGPVSIKETRASKMRKIQENLKKTGKTVAANEIKSQDRSQKQPPPTNVKETLALKSRQARSPAPTFKPAPPKPYKKPGPVVVKETRASKLRKMPENIKRADNKVPIKSNKTSEVSKKRPSKKQPQEKPLKNELVRSLTPLTPHRLPPISQNGTKSITGDEGDATPVILKELRKSRRFYEENIENEDLVTTPIVKWSGSRTLLWLVDCPSDNVSESSNQSTDSSPGEFDDDVSESSNQSTDSSPGEFDDDVSESSYQSTDSSPGESHEDISESSYQSTDSSPGESTDDVSESSDQSTDTSSAQTDVWDGEFDPVAIKYYRSLTPVHIEWKPPPKKRILSPISRVGCGKVSNAVSPSWRIESPLMTSTPFPRKDNEKDEKFLDRSARDKLCRMEVSRGFKVRKEIRMAMDEQGMQWESEFKSDIKITEETYRVQRSVDSNKQMVQNELDGLRERLRQAEEKDKLKSKDKSFCSSKFKTYFKSKKAGSDEKKERKETTDEYFRKTEEKFSRYVSPF</sequence>
<feature type="compositionally biased region" description="Basic and acidic residues" evidence="2">
    <location>
        <begin position="685"/>
        <end position="706"/>
    </location>
</feature>
<keyword evidence="1" id="KW-0175">Coiled coil</keyword>
<dbReference type="KEGG" id="lgi:LOTGIDRAFT_170876"/>
<feature type="compositionally biased region" description="Pro residues" evidence="2">
    <location>
        <begin position="523"/>
        <end position="537"/>
    </location>
</feature>
<feature type="compositionally biased region" description="Polar residues" evidence="2">
    <location>
        <begin position="813"/>
        <end position="825"/>
    </location>
</feature>
<dbReference type="Proteomes" id="UP000030746">
    <property type="component" value="Unassembled WGS sequence"/>
</dbReference>
<evidence type="ECO:0000313" key="3">
    <source>
        <dbReference type="EMBL" id="ESP04374.1"/>
    </source>
</evidence>
<evidence type="ECO:0000256" key="2">
    <source>
        <dbReference type="SAM" id="MobiDB-lite"/>
    </source>
</evidence>
<dbReference type="AlphaFoldDB" id="V4AJN4"/>
<gene>
    <name evidence="3" type="ORF">LOTGIDRAFT_170876</name>
</gene>
<feature type="region of interest" description="Disordered" evidence="2">
    <location>
        <begin position="36"/>
        <end position="101"/>
    </location>
</feature>
<dbReference type="EMBL" id="KB199780">
    <property type="protein sequence ID" value="ESP04374.1"/>
    <property type="molecule type" value="Genomic_DNA"/>
</dbReference>
<feature type="compositionally biased region" description="Polar residues" evidence="2">
    <location>
        <begin position="1"/>
        <end position="15"/>
    </location>
</feature>
<feature type="compositionally biased region" description="Basic and acidic residues" evidence="2">
    <location>
        <begin position="91"/>
        <end position="101"/>
    </location>
</feature>
<feature type="region of interest" description="Disordered" evidence="2">
    <location>
        <begin position="501"/>
        <end position="571"/>
    </location>
</feature>
<feature type="compositionally biased region" description="Polar residues" evidence="2">
    <location>
        <begin position="835"/>
        <end position="844"/>
    </location>
</feature>
<feature type="compositionally biased region" description="Polar residues" evidence="2">
    <location>
        <begin position="873"/>
        <end position="884"/>
    </location>
</feature>
<accession>V4AJN4</accession>
<feature type="coiled-coil region" evidence="1">
    <location>
        <begin position="1041"/>
        <end position="1068"/>
    </location>
</feature>
<protein>
    <submittedName>
        <fullName evidence="3">Uncharacterized protein</fullName>
    </submittedName>
</protein>
<dbReference type="OMA" id="REQWMAV"/>
<keyword evidence="4" id="KW-1185">Reference proteome</keyword>
<organism evidence="3 4">
    <name type="scientific">Lottia gigantea</name>
    <name type="common">Giant owl limpet</name>
    <dbReference type="NCBI Taxonomy" id="225164"/>
    <lineage>
        <taxon>Eukaryota</taxon>
        <taxon>Metazoa</taxon>
        <taxon>Spiralia</taxon>
        <taxon>Lophotrochozoa</taxon>
        <taxon>Mollusca</taxon>
        <taxon>Gastropoda</taxon>
        <taxon>Patellogastropoda</taxon>
        <taxon>Lottioidea</taxon>
        <taxon>Lottiidae</taxon>
        <taxon>Lottia</taxon>
    </lineage>
</organism>
<dbReference type="HOGENOM" id="CLU_281219_0_0_1"/>
<feature type="compositionally biased region" description="Basic and acidic residues" evidence="2">
    <location>
        <begin position="725"/>
        <end position="735"/>
    </location>
</feature>
<feature type="compositionally biased region" description="Low complexity" evidence="2">
    <location>
        <begin position="893"/>
        <end position="907"/>
    </location>
</feature>
<feature type="compositionally biased region" description="Polar residues" evidence="2">
    <location>
        <begin position="69"/>
        <end position="85"/>
    </location>
</feature>
<feature type="region of interest" description="Disordered" evidence="2">
    <location>
        <begin position="813"/>
        <end position="908"/>
    </location>
</feature>
<feature type="compositionally biased region" description="Basic and acidic residues" evidence="2">
    <location>
        <begin position="39"/>
        <end position="49"/>
    </location>
</feature>
<feature type="region of interest" description="Disordered" evidence="2">
    <location>
        <begin position="583"/>
        <end position="765"/>
    </location>
</feature>
<dbReference type="CTD" id="20241579"/>
<name>V4AJN4_LOTGI</name>
<feature type="compositionally biased region" description="Basic and acidic residues" evidence="2">
    <location>
        <begin position="553"/>
        <end position="571"/>
    </location>
</feature>